<keyword evidence="3" id="KW-1185">Reference proteome</keyword>
<dbReference type="OrthoDB" id="1045822at2759"/>
<dbReference type="PANTHER" id="PTHR15907">
    <property type="entry name" value="DUF614 FAMILY PROTEIN-RELATED"/>
    <property type="match status" value="1"/>
</dbReference>
<dbReference type="RefSeq" id="XP_012212202.1">
    <property type="nucleotide sequence ID" value="XM_012356812.1"/>
</dbReference>
<feature type="non-terminal residue" evidence="2">
    <location>
        <position position="106"/>
    </location>
</feature>
<evidence type="ECO:0000313" key="3">
    <source>
        <dbReference type="Proteomes" id="UP000030745"/>
    </source>
</evidence>
<proteinExistence type="predicted"/>
<dbReference type="EMBL" id="KK583784">
    <property type="protein sequence ID" value="KDO17091.1"/>
    <property type="molecule type" value="Genomic_DNA"/>
</dbReference>
<dbReference type="GeneID" id="24137336"/>
<feature type="transmembrane region" description="Helical" evidence="1">
    <location>
        <begin position="77"/>
        <end position="99"/>
    </location>
</feature>
<dbReference type="Proteomes" id="UP000030745">
    <property type="component" value="Unassembled WGS sequence"/>
</dbReference>
<reference evidence="2 3" key="1">
    <citation type="journal article" date="2013" name="PLoS Genet.">
        <title>Distinctive expansion of potential virulence genes in the genome of the oomycete fish pathogen Saprolegnia parasitica.</title>
        <authorList>
            <person name="Jiang R.H."/>
            <person name="de Bruijn I."/>
            <person name="Haas B.J."/>
            <person name="Belmonte R."/>
            <person name="Lobach L."/>
            <person name="Christie J."/>
            <person name="van den Ackerveken G."/>
            <person name="Bottin A."/>
            <person name="Bulone V."/>
            <person name="Diaz-Moreno S.M."/>
            <person name="Dumas B."/>
            <person name="Fan L."/>
            <person name="Gaulin E."/>
            <person name="Govers F."/>
            <person name="Grenville-Briggs L.J."/>
            <person name="Horner N.R."/>
            <person name="Levin J.Z."/>
            <person name="Mammella M."/>
            <person name="Meijer H.J."/>
            <person name="Morris P."/>
            <person name="Nusbaum C."/>
            <person name="Oome S."/>
            <person name="Phillips A.J."/>
            <person name="van Rooyen D."/>
            <person name="Rzeszutek E."/>
            <person name="Saraiva M."/>
            <person name="Secombes C.J."/>
            <person name="Seidl M.F."/>
            <person name="Snel B."/>
            <person name="Stassen J.H."/>
            <person name="Sykes S."/>
            <person name="Tripathy S."/>
            <person name="van den Berg H."/>
            <person name="Vega-Arreguin J.C."/>
            <person name="Wawra S."/>
            <person name="Young S.K."/>
            <person name="Zeng Q."/>
            <person name="Dieguez-Uribeondo J."/>
            <person name="Russ C."/>
            <person name="Tyler B.M."/>
            <person name="van West P."/>
        </authorList>
    </citation>
    <scope>NUCLEOTIDE SEQUENCE [LARGE SCALE GENOMIC DNA]</scope>
    <source>
        <strain evidence="2 3">CBS 223.65</strain>
    </source>
</reference>
<evidence type="ECO:0000256" key="1">
    <source>
        <dbReference type="SAM" id="Phobius"/>
    </source>
</evidence>
<name>A0A067BS21_SAPPC</name>
<keyword evidence="1" id="KW-1133">Transmembrane helix</keyword>
<dbReference type="KEGG" id="spar:SPRG_15626"/>
<organism evidence="2 3">
    <name type="scientific">Saprolegnia parasitica (strain CBS 223.65)</name>
    <dbReference type="NCBI Taxonomy" id="695850"/>
    <lineage>
        <taxon>Eukaryota</taxon>
        <taxon>Sar</taxon>
        <taxon>Stramenopiles</taxon>
        <taxon>Oomycota</taxon>
        <taxon>Saprolegniomycetes</taxon>
        <taxon>Saprolegniales</taxon>
        <taxon>Saprolegniaceae</taxon>
        <taxon>Saprolegnia</taxon>
    </lineage>
</organism>
<dbReference type="Pfam" id="PF04749">
    <property type="entry name" value="PLAC8"/>
    <property type="match status" value="1"/>
</dbReference>
<keyword evidence="1" id="KW-0812">Transmembrane</keyword>
<sequence>MVSAPPTSVTTKAVTTKTIVPNSKEVDANNLVVGQWKAGIFDCFTDVLPNCCMAYWCPCVSLAQVVHRIGFGAYTTALVLFGLFYAVTYAASVVAGQFATYTSQGN</sequence>
<evidence type="ECO:0008006" key="4">
    <source>
        <dbReference type="Google" id="ProtNLM"/>
    </source>
</evidence>
<gene>
    <name evidence="2" type="ORF">SPRG_15626</name>
</gene>
<dbReference type="OMA" id="YIVAYIT"/>
<dbReference type="VEuPathDB" id="FungiDB:SPRG_15626"/>
<dbReference type="AlphaFoldDB" id="A0A067BS21"/>
<keyword evidence="1" id="KW-0472">Membrane</keyword>
<evidence type="ECO:0000313" key="2">
    <source>
        <dbReference type="EMBL" id="KDO17091.1"/>
    </source>
</evidence>
<accession>A0A067BS21</accession>
<protein>
    <recommendedName>
        <fullName evidence="4">PLAC8 family protein</fullName>
    </recommendedName>
</protein>
<dbReference type="InterPro" id="IPR006461">
    <property type="entry name" value="PLAC_motif_containing"/>
</dbReference>